<reference evidence="1" key="2">
    <citation type="submission" date="2013-11" db="EMBL/GenBank/DDBJ databases">
        <title>Draft genome sequence of Anaerostipes caccae (DSM 14662).</title>
        <authorList>
            <person name="Sudarsanam P."/>
            <person name="Ley R."/>
            <person name="Guruge J."/>
            <person name="Turnbaugh P.J."/>
            <person name="Mahowald M."/>
            <person name="Liep D."/>
            <person name="Gordon J."/>
        </authorList>
    </citation>
    <scope>NUCLEOTIDE SEQUENCE</scope>
    <source>
        <strain evidence="1">DSM 14662</strain>
    </source>
</reference>
<proteinExistence type="predicted"/>
<dbReference type="AlphaFoldDB" id="B0MCX0"/>
<dbReference type="EMBL" id="ABAX03000012">
    <property type="protein sequence ID" value="EDR97790.1"/>
    <property type="molecule type" value="Genomic_DNA"/>
</dbReference>
<organism evidence="1 2">
    <name type="scientific">Anaerostipes caccae (strain DSM 14662 / CCUG 47493 / JCM 13470 / NCIMB 13811 / L1-92)</name>
    <dbReference type="NCBI Taxonomy" id="411490"/>
    <lineage>
        <taxon>Bacteria</taxon>
        <taxon>Bacillati</taxon>
        <taxon>Bacillota</taxon>
        <taxon>Clostridia</taxon>
        <taxon>Lachnospirales</taxon>
        <taxon>Lachnospiraceae</taxon>
        <taxon>Anaerostipes</taxon>
    </lineage>
</organism>
<sequence length="51" mass="5777">MKSDGILHTMTAEGYLLEVLVQNVYNILDCIKEDVSMTGRQDSPDHIGRRI</sequence>
<accession>B0MCX0</accession>
<gene>
    <name evidence="1" type="ORF">ANACAC_01412</name>
</gene>
<evidence type="ECO:0000313" key="1">
    <source>
        <dbReference type="EMBL" id="EDR97790.1"/>
    </source>
</evidence>
<name>B0MCX0_ANACD</name>
<evidence type="ECO:0000313" key="2">
    <source>
        <dbReference type="Proteomes" id="UP000004935"/>
    </source>
</evidence>
<dbReference type="STRING" id="411490.ANACAC_01412"/>
<dbReference type="Proteomes" id="UP000004935">
    <property type="component" value="Unassembled WGS sequence"/>
</dbReference>
<comment type="caution">
    <text evidence="1">The sequence shown here is derived from an EMBL/GenBank/DDBJ whole genome shotgun (WGS) entry which is preliminary data.</text>
</comment>
<keyword evidence="2" id="KW-1185">Reference proteome</keyword>
<reference evidence="1" key="1">
    <citation type="submission" date="2007-11" db="EMBL/GenBank/DDBJ databases">
        <authorList>
            <person name="Fulton L."/>
            <person name="Clifton S."/>
            <person name="Fulton B."/>
            <person name="Xu J."/>
            <person name="Minx P."/>
            <person name="Pepin K.H."/>
            <person name="Johnson M."/>
            <person name="Thiruvilangam P."/>
            <person name="Bhonagiri V."/>
            <person name="Nash W.E."/>
            <person name="Mardis E.R."/>
            <person name="Wilson R.K."/>
        </authorList>
    </citation>
    <scope>NUCLEOTIDE SEQUENCE [LARGE SCALE GENOMIC DNA]</scope>
    <source>
        <strain evidence="1">DSM 14662</strain>
    </source>
</reference>
<dbReference type="HOGENOM" id="CLU_3094874_0_0_9"/>
<protein>
    <submittedName>
        <fullName evidence="1">Uncharacterized protein</fullName>
    </submittedName>
</protein>